<name>A0A1H3XMQ8_9BACI</name>
<dbReference type="EMBL" id="FNQR01000002">
    <property type="protein sequence ID" value="SEA00745.1"/>
    <property type="molecule type" value="Genomic_DNA"/>
</dbReference>
<proteinExistence type="predicted"/>
<protein>
    <submittedName>
        <fullName evidence="1">Uncharacterized protein</fullName>
    </submittedName>
</protein>
<dbReference type="Proteomes" id="UP000198584">
    <property type="component" value="Unassembled WGS sequence"/>
</dbReference>
<sequence>MQVTGKFIDVTKGAKAYSFEHPVSITYTQDLEKLSEPSDVKVDKQVEVTKSAQTLEQKCNYLMEEISKKARIYYIATSHTWKTWQKSWAMKVYCRNLL</sequence>
<evidence type="ECO:0000313" key="2">
    <source>
        <dbReference type="Proteomes" id="UP000198584"/>
    </source>
</evidence>
<organism evidence="1 2">
    <name type="scientific">Thalassobacillus cyri</name>
    <dbReference type="NCBI Taxonomy" id="571932"/>
    <lineage>
        <taxon>Bacteria</taxon>
        <taxon>Bacillati</taxon>
        <taxon>Bacillota</taxon>
        <taxon>Bacilli</taxon>
        <taxon>Bacillales</taxon>
        <taxon>Bacillaceae</taxon>
        <taxon>Thalassobacillus</taxon>
    </lineage>
</organism>
<reference evidence="1 2" key="1">
    <citation type="submission" date="2016-10" db="EMBL/GenBank/DDBJ databases">
        <authorList>
            <person name="de Groot N.N."/>
        </authorList>
    </citation>
    <scope>NUCLEOTIDE SEQUENCE [LARGE SCALE GENOMIC DNA]</scope>
    <source>
        <strain evidence="1 2">CCM7597</strain>
    </source>
</reference>
<dbReference type="AlphaFoldDB" id="A0A1H3XMQ8"/>
<gene>
    <name evidence="1" type="ORF">SAMN05421743_102203</name>
</gene>
<keyword evidence="2" id="KW-1185">Reference proteome</keyword>
<dbReference type="STRING" id="571932.SAMN05421743_102203"/>
<evidence type="ECO:0000313" key="1">
    <source>
        <dbReference type="EMBL" id="SEA00745.1"/>
    </source>
</evidence>
<accession>A0A1H3XMQ8</accession>
<dbReference type="RefSeq" id="WP_093042349.1">
    <property type="nucleotide sequence ID" value="NZ_FNQR01000002.1"/>
</dbReference>